<dbReference type="PROSITE" id="PS50928">
    <property type="entry name" value="ABC_TM1"/>
    <property type="match status" value="1"/>
</dbReference>
<dbReference type="CDD" id="cd06261">
    <property type="entry name" value="TM_PBP2"/>
    <property type="match status" value="1"/>
</dbReference>
<evidence type="ECO:0000256" key="3">
    <source>
        <dbReference type="ARBA" id="ARBA00022475"/>
    </source>
</evidence>
<evidence type="ECO:0000256" key="2">
    <source>
        <dbReference type="ARBA" id="ARBA00022448"/>
    </source>
</evidence>
<protein>
    <submittedName>
        <fullName evidence="9">Carbohydrate ABC transporter permease</fullName>
    </submittedName>
</protein>
<feature type="transmembrane region" description="Helical" evidence="7">
    <location>
        <begin position="6"/>
        <end position="30"/>
    </location>
</feature>
<evidence type="ECO:0000259" key="8">
    <source>
        <dbReference type="PROSITE" id="PS50928"/>
    </source>
</evidence>
<gene>
    <name evidence="9" type="ORF">QBE54_07525</name>
</gene>
<evidence type="ECO:0000256" key="5">
    <source>
        <dbReference type="ARBA" id="ARBA00022989"/>
    </source>
</evidence>
<evidence type="ECO:0000313" key="10">
    <source>
        <dbReference type="Proteomes" id="UP001461341"/>
    </source>
</evidence>
<dbReference type="Proteomes" id="UP001461341">
    <property type="component" value="Chromosome"/>
</dbReference>
<dbReference type="Pfam" id="PF00528">
    <property type="entry name" value="BPD_transp_1"/>
    <property type="match status" value="1"/>
</dbReference>
<keyword evidence="3" id="KW-1003">Cell membrane</keyword>
<evidence type="ECO:0000256" key="7">
    <source>
        <dbReference type="RuleBase" id="RU363032"/>
    </source>
</evidence>
<dbReference type="RefSeq" id="WP_369017584.1">
    <property type="nucleotide sequence ID" value="NZ_CP121689.1"/>
</dbReference>
<feature type="transmembrane region" description="Helical" evidence="7">
    <location>
        <begin position="116"/>
        <end position="140"/>
    </location>
</feature>
<evidence type="ECO:0000256" key="4">
    <source>
        <dbReference type="ARBA" id="ARBA00022692"/>
    </source>
</evidence>
<keyword evidence="5 7" id="KW-1133">Transmembrane helix</keyword>
<feature type="transmembrane region" description="Helical" evidence="7">
    <location>
        <begin position="78"/>
        <end position="96"/>
    </location>
</feature>
<organism evidence="9 10">
    <name type="scientific">Thermatribacter velox</name>
    <dbReference type="NCBI Taxonomy" id="3039681"/>
    <lineage>
        <taxon>Bacteria</taxon>
        <taxon>Pseudomonadati</taxon>
        <taxon>Atribacterota</taxon>
        <taxon>Atribacteria</taxon>
        <taxon>Atribacterales</taxon>
        <taxon>Thermatribacteraceae</taxon>
        <taxon>Thermatribacter</taxon>
    </lineage>
</organism>
<comment type="similarity">
    <text evidence="7">Belongs to the binding-protein-dependent transport system permease family.</text>
</comment>
<proteinExistence type="inferred from homology"/>
<feature type="transmembrane region" description="Helical" evidence="7">
    <location>
        <begin position="42"/>
        <end position="66"/>
    </location>
</feature>
<dbReference type="InterPro" id="IPR035906">
    <property type="entry name" value="MetI-like_sf"/>
</dbReference>
<keyword evidence="10" id="KW-1185">Reference proteome</keyword>
<dbReference type="PANTHER" id="PTHR43744">
    <property type="entry name" value="ABC TRANSPORTER PERMEASE PROTEIN MG189-RELATED-RELATED"/>
    <property type="match status" value="1"/>
</dbReference>
<dbReference type="Gene3D" id="1.10.3720.10">
    <property type="entry name" value="MetI-like"/>
    <property type="match status" value="1"/>
</dbReference>
<comment type="subcellular location">
    <subcellularLocation>
        <location evidence="1 7">Cell membrane</location>
        <topology evidence="1 7">Multi-pass membrane protein</topology>
    </subcellularLocation>
</comment>
<dbReference type="SUPFAM" id="SSF161098">
    <property type="entry name" value="MetI-like"/>
    <property type="match status" value="1"/>
</dbReference>
<dbReference type="PANTHER" id="PTHR43744:SF12">
    <property type="entry name" value="ABC TRANSPORTER PERMEASE PROTEIN MG189-RELATED"/>
    <property type="match status" value="1"/>
</dbReference>
<evidence type="ECO:0000313" key="9">
    <source>
        <dbReference type="EMBL" id="WZL75437.1"/>
    </source>
</evidence>
<sequence length="211" mass="24060">MRFGRYFINSLFVAGGITCLVVFTSSLAGYVFAKFKFKFKEVLFTVLISTMMIPFVTIMLPLYVMVSDFGWVNSFKGLIIPMCLSAFGIFLMRQFIENIPTDLIEAARIDGASEWWIYFMVIWPLSLPAISALGIFTFMWSWNNLLWPLLVVSKKEMYVVTLALASLQWETGIRYDVVITGTALSILPILVVYAFFSKSFIRGLSFTGLKY</sequence>
<dbReference type="EMBL" id="CP121689">
    <property type="protein sequence ID" value="WZL75437.1"/>
    <property type="molecule type" value="Genomic_DNA"/>
</dbReference>
<reference evidence="9 10" key="1">
    <citation type="submission" date="2023-03" db="EMBL/GenBank/DDBJ databases">
        <title>Novel Species.</title>
        <authorList>
            <person name="Ma S."/>
        </authorList>
    </citation>
    <scope>NUCLEOTIDE SEQUENCE [LARGE SCALE GENOMIC DNA]</scope>
    <source>
        <strain evidence="9 10">B11</strain>
    </source>
</reference>
<dbReference type="InterPro" id="IPR000515">
    <property type="entry name" value="MetI-like"/>
</dbReference>
<evidence type="ECO:0000256" key="6">
    <source>
        <dbReference type="ARBA" id="ARBA00023136"/>
    </source>
</evidence>
<keyword evidence="2 7" id="KW-0813">Transport</keyword>
<accession>A0ABZ2YA20</accession>
<feature type="transmembrane region" description="Helical" evidence="7">
    <location>
        <begin position="177"/>
        <end position="196"/>
    </location>
</feature>
<keyword evidence="6 7" id="KW-0472">Membrane</keyword>
<keyword evidence="4 7" id="KW-0812">Transmembrane</keyword>
<name>A0ABZ2YA20_9BACT</name>
<feature type="domain" description="ABC transmembrane type-1" evidence="8">
    <location>
        <begin position="7"/>
        <end position="196"/>
    </location>
</feature>
<evidence type="ECO:0000256" key="1">
    <source>
        <dbReference type="ARBA" id="ARBA00004651"/>
    </source>
</evidence>